<feature type="compositionally biased region" description="Polar residues" evidence="1">
    <location>
        <begin position="367"/>
        <end position="377"/>
    </location>
</feature>
<feature type="region of interest" description="Disordered" evidence="1">
    <location>
        <begin position="367"/>
        <end position="389"/>
    </location>
</feature>
<name>A0A6S7HLV4_PARCT</name>
<dbReference type="Proteomes" id="UP001152795">
    <property type="component" value="Unassembled WGS sequence"/>
</dbReference>
<proteinExistence type="predicted"/>
<protein>
    <submittedName>
        <fullName evidence="2">Uncharacterized protein</fullName>
    </submittedName>
</protein>
<dbReference type="AlphaFoldDB" id="A0A6S7HLV4"/>
<gene>
    <name evidence="2" type="ORF">PACLA_8A043662</name>
</gene>
<organism evidence="2 3">
    <name type="scientific">Paramuricea clavata</name>
    <name type="common">Red gorgonian</name>
    <name type="synonym">Violescent sea-whip</name>
    <dbReference type="NCBI Taxonomy" id="317549"/>
    <lineage>
        <taxon>Eukaryota</taxon>
        <taxon>Metazoa</taxon>
        <taxon>Cnidaria</taxon>
        <taxon>Anthozoa</taxon>
        <taxon>Octocorallia</taxon>
        <taxon>Malacalcyonacea</taxon>
        <taxon>Plexauridae</taxon>
        <taxon>Paramuricea</taxon>
    </lineage>
</organism>
<keyword evidence="3" id="KW-1185">Reference proteome</keyword>
<reference evidence="2" key="1">
    <citation type="submission" date="2020-04" db="EMBL/GenBank/DDBJ databases">
        <authorList>
            <person name="Alioto T."/>
            <person name="Alioto T."/>
            <person name="Gomez Garrido J."/>
        </authorList>
    </citation>
    <scope>NUCLEOTIDE SEQUENCE</scope>
    <source>
        <strain evidence="2">A484AB</strain>
    </source>
</reference>
<sequence>MSTDQHMSGISISINNCISKLNNQNKITTGTSKPKAMHIKKLPVRSRHALFYNICTQMHVTDITTTGCHLRHRDREPSRIQVKWLTRKFGKSRLLRKRLRHNIKRSVPRSSHLHYIVENIMHCQNTRMKCIPDVYCPKKVLKKCRTKHSAKNLKFYICEGILADIFYASGLTNDLYAQQSLYGENSQFELRGINIEEVQANGDQNLNNSIRNSDLSANTKIKDEIVNYEIQFLSCYSELTNCERKRIMKKHRQDYINDFIEPTSLKKRKLETKQMKYKIMAKEKKQKLLTKNMNYKQTMTKDQKQKDLENKRVKYEAIDQSKKDELLAKNMNYKETMGEEQKRKLLEKKRAKYQTMDKSKKKELIAINSSKIMSNRMSLDPKQKQKFAE</sequence>
<evidence type="ECO:0000313" key="3">
    <source>
        <dbReference type="Proteomes" id="UP001152795"/>
    </source>
</evidence>
<dbReference type="EMBL" id="CACRXK020002916">
    <property type="protein sequence ID" value="CAB3996650.1"/>
    <property type="molecule type" value="Genomic_DNA"/>
</dbReference>
<evidence type="ECO:0000256" key="1">
    <source>
        <dbReference type="SAM" id="MobiDB-lite"/>
    </source>
</evidence>
<evidence type="ECO:0000313" key="2">
    <source>
        <dbReference type="EMBL" id="CAB3996650.1"/>
    </source>
</evidence>
<accession>A0A6S7HLV4</accession>
<feature type="compositionally biased region" description="Basic and acidic residues" evidence="1">
    <location>
        <begin position="379"/>
        <end position="389"/>
    </location>
</feature>
<comment type="caution">
    <text evidence="2">The sequence shown here is derived from an EMBL/GenBank/DDBJ whole genome shotgun (WGS) entry which is preliminary data.</text>
</comment>